<evidence type="ECO:0000313" key="1">
    <source>
        <dbReference type="EMBL" id="MDV6271199.1"/>
    </source>
</evidence>
<sequence>MTVVRSVAGSAVWDGPPHVAPRGTLIVVPGRGEHPGLYRRFGERLSADAYQVRVLSDPTVDQCVTLAQLTALTSAEDAEPLPTVLVGSDSGALFAAGVVADGVVAVDGLVLAGLPVVNAPAAPAPELEIEDRTACPTHQRVLTRDEHFRPGALARALPQAWFESADLSRIAVPTLALHGDADSISPLSSARAQYLAVLSIRLFSIVGGRHDVLNDQTHRTVAATIVLFLERLRLGQNLPTIAQDERNLR</sequence>
<comment type="caution">
    <text evidence="1">The sequence shown here is derived from an EMBL/GenBank/DDBJ whole genome shotgun (WGS) entry which is preliminary data.</text>
</comment>
<evidence type="ECO:0000313" key="2">
    <source>
        <dbReference type="Proteomes" id="UP001185927"/>
    </source>
</evidence>
<dbReference type="EMBL" id="JAWLKB010000034">
    <property type="protein sequence ID" value="MDV6271199.1"/>
    <property type="molecule type" value="Genomic_DNA"/>
</dbReference>
<protein>
    <submittedName>
        <fullName evidence="1">Lysophospholipase</fullName>
    </submittedName>
</protein>
<accession>A0ABU4C3W9</accession>
<dbReference type="SUPFAM" id="SSF53474">
    <property type="entry name" value="alpha/beta-Hydrolases"/>
    <property type="match status" value="1"/>
</dbReference>
<proteinExistence type="predicted"/>
<organism evidence="1 2">
    <name type="scientific">Rhodococcus globerulus</name>
    <dbReference type="NCBI Taxonomy" id="33008"/>
    <lineage>
        <taxon>Bacteria</taxon>
        <taxon>Bacillati</taxon>
        <taxon>Actinomycetota</taxon>
        <taxon>Actinomycetes</taxon>
        <taxon>Mycobacteriales</taxon>
        <taxon>Nocardiaceae</taxon>
        <taxon>Rhodococcus</taxon>
    </lineage>
</organism>
<keyword evidence="2" id="KW-1185">Reference proteome</keyword>
<gene>
    <name evidence="1" type="ORF">R3Q16_31745</name>
</gene>
<dbReference type="Gene3D" id="3.40.50.1820">
    <property type="entry name" value="alpha/beta hydrolase"/>
    <property type="match status" value="1"/>
</dbReference>
<dbReference type="RefSeq" id="WP_317545660.1">
    <property type="nucleotide sequence ID" value="NZ_JAWLKB010000034.1"/>
</dbReference>
<dbReference type="Proteomes" id="UP001185927">
    <property type="component" value="Unassembled WGS sequence"/>
</dbReference>
<dbReference type="InterPro" id="IPR029058">
    <property type="entry name" value="AB_hydrolase_fold"/>
</dbReference>
<name>A0ABU4C3W9_RHOGO</name>
<reference evidence="1 2" key="1">
    <citation type="submission" date="2023-10" db="EMBL/GenBank/DDBJ databases">
        <title>Development of a sustainable strategy for remediation of hydrocarbon-contaminated territories based on the waste exchange concept.</title>
        <authorList>
            <person name="Krivoruchko A."/>
        </authorList>
    </citation>
    <scope>NUCLEOTIDE SEQUENCE [LARGE SCALE GENOMIC DNA]</scope>
    <source>
        <strain evidence="1 2">IEGM 1203</strain>
    </source>
</reference>